<dbReference type="AlphaFoldDB" id="A0A0F9HJX5"/>
<reference evidence="1" key="1">
    <citation type="journal article" date="2015" name="Nature">
        <title>Complex archaea that bridge the gap between prokaryotes and eukaryotes.</title>
        <authorList>
            <person name="Spang A."/>
            <person name="Saw J.H."/>
            <person name="Jorgensen S.L."/>
            <person name="Zaremba-Niedzwiedzka K."/>
            <person name="Martijn J."/>
            <person name="Lind A.E."/>
            <person name="van Eijk R."/>
            <person name="Schleper C."/>
            <person name="Guy L."/>
            <person name="Ettema T.J."/>
        </authorList>
    </citation>
    <scope>NUCLEOTIDE SEQUENCE</scope>
</reference>
<accession>A0A0F9HJX5</accession>
<organism evidence="1">
    <name type="scientific">marine sediment metagenome</name>
    <dbReference type="NCBI Taxonomy" id="412755"/>
    <lineage>
        <taxon>unclassified sequences</taxon>
        <taxon>metagenomes</taxon>
        <taxon>ecological metagenomes</taxon>
    </lineage>
</organism>
<dbReference type="EMBL" id="LAZR01014902">
    <property type="protein sequence ID" value="KKM15462.1"/>
    <property type="molecule type" value="Genomic_DNA"/>
</dbReference>
<feature type="non-terminal residue" evidence="1">
    <location>
        <position position="1"/>
    </location>
</feature>
<comment type="caution">
    <text evidence="1">The sequence shown here is derived from an EMBL/GenBank/DDBJ whole genome shotgun (WGS) entry which is preliminary data.</text>
</comment>
<proteinExistence type="predicted"/>
<sequence length="54" mass="6523">DIVISNASQQLQEERRLFLKEYLGGKHLEKTNKKIDWRDFDINKDNYKITIEVE</sequence>
<protein>
    <submittedName>
        <fullName evidence="1">Uncharacterized protein</fullName>
    </submittedName>
</protein>
<gene>
    <name evidence="1" type="ORF">LCGC14_1695800</name>
</gene>
<evidence type="ECO:0000313" key="1">
    <source>
        <dbReference type="EMBL" id="KKM15462.1"/>
    </source>
</evidence>
<name>A0A0F9HJX5_9ZZZZ</name>